<keyword evidence="3" id="KW-0812">Transmembrane</keyword>
<dbReference type="InterPro" id="IPR000725">
    <property type="entry name" value="Olfact_rcpt"/>
</dbReference>
<dbReference type="InParanoid" id="A0A803XK35"/>
<evidence type="ECO:0008006" key="12">
    <source>
        <dbReference type="Google" id="ProtNLM"/>
    </source>
</evidence>
<dbReference type="GO" id="GO:0005886">
    <property type="term" value="C:plasma membrane"/>
    <property type="evidence" value="ECO:0007669"/>
    <property type="project" value="TreeGrafter"/>
</dbReference>
<dbReference type="GeneTree" id="ENSGT01090000260043"/>
<name>A0A803XK35_MELGA</name>
<accession>A0A803XK35</accession>
<proteinExistence type="predicted"/>
<evidence type="ECO:0000256" key="1">
    <source>
        <dbReference type="ARBA" id="ARBA00004141"/>
    </source>
</evidence>
<evidence type="ECO:0000256" key="2">
    <source>
        <dbReference type="ARBA" id="ARBA00022606"/>
    </source>
</evidence>
<evidence type="ECO:0000256" key="9">
    <source>
        <dbReference type="SAM" id="SignalP"/>
    </source>
</evidence>
<feature type="chain" id="PRO_5032319426" description="G-protein coupled receptors family 1 profile domain-containing protein" evidence="9">
    <location>
        <begin position="19"/>
        <end position="184"/>
    </location>
</feature>
<evidence type="ECO:0000256" key="8">
    <source>
        <dbReference type="SAM" id="MobiDB-lite"/>
    </source>
</evidence>
<dbReference type="Pfam" id="PF13853">
    <property type="entry name" value="7tm_4"/>
    <property type="match status" value="1"/>
</dbReference>
<dbReference type="GO" id="GO:0004984">
    <property type="term" value="F:olfactory receptor activity"/>
    <property type="evidence" value="ECO:0007669"/>
    <property type="project" value="InterPro"/>
</dbReference>
<keyword evidence="2" id="KW-0716">Sensory transduction</keyword>
<sequence length="184" mass="20353">MHLFLALLVVSDLMLSSSTLPKALSIFWSLSKEMSFHDCLTQMLFFTHTSFTAESTVLIAVMLDCSITTCDTLRCTTVSMHVVIAKTGLAALAQSFCTMFPATFLLLRLPFRGHSVIPHIHYEHRGIARLACIDIPTNIWFWFATTLLCPGCSSQHPTDSSSGPSSGSPPWPLRLSISTEQISW</sequence>
<dbReference type="Gene3D" id="1.20.1070.10">
    <property type="entry name" value="Rhodopsin 7-helix transmembrane proteins"/>
    <property type="match status" value="1"/>
</dbReference>
<organism evidence="10 11">
    <name type="scientific">Meleagris gallopavo</name>
    <name type="common">Wild turkey</name>
    <dbReference type="NCBI Taxonomy" id="9103"/>
    <lineage>
        <taxon>Eukaryota</taxon>
        <taxon>Metazoa</taxon>
        <taxon>Chordata</taxon>
        <taxon>Craniata</taxon>
        <taxon>Vertebrata</taxon>
        <taxon>Euteleostomi</taxon>
        <taxon>Archelosauria</taxon>
        <taxon>Archosauria</taxon>
        <taxon>Dinosauria</taxon>
        <taxon>Saurischia</taxon>
        <taxon>Theropoda</taxon>
        <taxon>Coelurosauria</taxon>
        <taxon>Aves</taxon>
        <taxon>Neognathae</taxon>
        <taxon>Galloanserae</taxon>
        <taxon>Galliformes</taxon>
        <taxon>Phasianidae</taxon>
        <taxon>Meleagridinae</taxon>
        <taxon>Meleagris</taxon>
    </lineage>
</organism>
<evidence type="ECO:0000256" key="6">
    <source>
        <dbReference type="ARBA" id="ARBA00023136"/>
    </source>
</evidence>
<evidence type="ECO:0000256" key="5">
    <source>
        <dbReference type="ARBA" id="ARBA00022989"/>
    </source>
</evidence>
<evidence type="ECO:0000256" key="7">
    <source>
        <dbReference type="ARBA" id="ARBA00023224"/>
    </source>
</evidence>
<keyword evidence="4" id="KW-0552">Olfaction</keyword>
<dbReference type="SUPFAM" id="SSF81321">
    <property type="entry name" value="Family A G protein-coupled receptor-like"/>
    <property type="match status" value="1"/>
</dbReference>
<keyword evidence="11" id="KW-1185">Reference proteome</keyword>
<evidence type="ECO:0000313" key="11">
    <source>
        <dbReference type="Proteomes" id="UP000001645"/>
    </source>
</evidence>
<keyword evidence="5" id="KW-1133">Transmembrane helix</keyword>
<protein>
    <recommendedName>
        <fullName evidence="12">G-protein coupled receptors family 1 profile domain-containing protein</fullName>
    </recommendedName>
</protein>
<feature type="signal peptide" evidence="9">
    <location>
        <begin position="1"/>
        <end position="18"/>
    </location>
</feature>
<evidence type="ECO:0000313" key="10">
    <source>
        <dbReference type="Ensembl" id="ENSMGAP00000019881.1"/>
    </source>
</evidence>
<feature type="region of interest" description="Disordered" evidence="8">
    <location>
        <begin position="159"/>
        <end position="184"/>
    </location>
</feature>
<dbReference type="Ensembl" id="ENSMGAT00000027088.1">
    <property type="protein sequence ID" value="ENSMGAP00000019881.1"/>
    <property type="gene ID" value="ENSMGAG00000019891.1"/>
</dbReference>
<evidence type="ECO:0000256" key="3">
    <source>
        <dbReference type="ARBA" id="ARBA00022692"/>
    </source>
</evidence>
<reference evidence="10 11" key="1">
    <citation type="journal article" date="2010" name="PLoS Biol.">
        <title>Multi-platform next-generation sequencing of the domestic turkey (Meleagris gallopavo): genome assembly and analysis.</title>
        <authorList>
            <person name="Dalloul R.A."/>
            <person name="Long J.A."/>
            <person name="Zimin A.V."/>
            <person name="Aslam L."/>
            <person name="Beal K."/>
            <person name="Blomberg L.A."/>
            <person name="Bouffard P."/>
            <person name="Burt D.W."/>
            <person name="Crasta O."/>
            <person name="Crooijmans R.P."/>
            <person name="Cooper K."/>
            <person name="Coulombe R.A."/>
            <person name="De S."/>
            <person name="Delany M.E."/>
            <person name="Dodgson J.B."/>
            <person name="Dong J.J."/>
            <person name="Evans C."/>
            <person name="Frederickson K.M."/>
            <person name="Flicek P."/>
            <person name="Florea L."/>
            <person name="Folkerts O."/>
            <person name="Groenen M.A."/>
            <person name="Harkins T.T."/>
            <person name="Herrero J."/>
            <person name="Hoffmann S."/>
            <person name="Megens H.J."/>
            <person name="Jiang A."/>
            <person name="de Jong P."/>
            <person name="Kaiser P."/>
            <person name="Kim H."/>
            <person name="Kim K.W."/>
            <person name="Kim S."/>
            <person name="Langenberger D."/>
            <person name="Lee M.K."/>
            <person name="Lee T."/>
            <person name="Mane S."/>
            <person name="Marcais G."/>
            <person name="Marz M."/>
            <person name="McElroy A.P."/>
            <person name="Modise T."/>
            <person name="Nefedov M."/>
            <person name="Notredame C."/>
            <person name="Paton I.R."/>
            <person name="Payne W.S."/>
            <person name="Pertea G."/>
            <person name="Prickett D."/>
            <person name="Puiu D."/>
            <person name="Qioa D."/>
            <person name="Raineri E."/>
            <person name="Ruffier M."/>
            <person name="Salzberg S.L."/>
            <person name="Schatz M.C."/>
            <person name="Scheuring C."/>
            <person name="Schmidt C.J."/>
            <person name="Schroeder S."/>
            <person name="Searle S.M."/>
            <person name="Smith E.J."/>
            <person name="Smith J."/>
            <person name="Sonstegard T.S."/>
            <person name="Stadler P.F."/>
            <person name="Tafer H."/>
            <person name="Tu Z.J."/>
            <person name="Van Tassell C.P."/>
            <person name="Vilella A.J."/>
            <person name="Williams K.P."/>
            <person name="Yorke J.A."/>
            <person name="Zhang L."/>
            <person name="Zhang H.B."/>
            <person name="Zhang X."/>
            <person name="Zhang Y."/>
            <person name="Reed K.M."/>
        </authorList>
    </citation>
    <scope>NUCLEOTIDE SEQUENCE [LARGE SCALE GENOMIC DNA]</scope>
</reference>
<dbReference type="GO" id="GO:0007186">
    <property type="term" value="P:G protein-coupled receptor signaling pathway"/>
    <property type="evidence" value="ECO:0007669"/>
    <property type="project" value="InterPro"/>
</dbReference>
<dbReference type="Proteomes" id="UP000001645">
    <property type="component" value="Chromosome 1"/>
</dbReference>
<keyword evidence="6" id="KW-0472">Membrane</keyword>
<keyword evidence="7" id="KW-0807">Transducer</keyword>
<dbReference type="AlphaFoldDB" id="A0A803XK35"/>
<reference evidence="10" key="3">
    <citation type="submission" date="2025-09" db="UniProtKB">
        <authorList>
            <consortium name="Ensembl"/>
        </authorList>
    </citation>
    <scope>IDENTIFICATION</scope>
</reference>
<dbReference type="PANTHER" id="PTHR26450">
    <property type="entry name" value="OLFACTORY RECEPTOR 56B1-RELATED"/>
    <property type="match status" value="1"/>
</dbReference>
<reference evidence="10" key="2">
    <citation type="submission" date="2025-08" db="UniProtKB">
        <authorList>
            <consortium name="Ensembl"/>
        </authorList>
    </citation>
    <scope>IDENTIFICATION</scope>
</reference>
<dbReference type="PANTHER" id="PTHR26450:SF32">
    <property type="entry name" value="OLFACTORY RECEPTOR 52B6"/>
    <property type="match status" value="1"/>
</dbReference>
<comment type="subcellular location">
    <subcellularLocation>
        <location evidence="1">Membrane</location>
        <topology evidence="1">Multi-pass membrane protein</topology>
    </subcellularLocation>
</comment>
<dbReference type="InterPro" id="IPR050402">
    <property type="entry name" value="OR51/52/56-like"/>
</dbReference>
<evidence type="ECO:0000256" key="4">
    <source>
        <dbReference type="ARBA" id="ARBA00022725"/>
    </source>
</evidence>
<keyword evidence="9" id="KW-0732">Signal</keyword>